<dbReference type="Pfam" id="PF02272">
    <property type="entry name" value="DHHA1"/>
    <property type="match status" value="1"/>
</dbReference>
<dbReference type="Proteomes" id="UP000235836">
    <property type="component" value="Unassembled WGS sequence"/>
</dbReference>
<proteinExistence type="predicted"/>
<organism evidence="3 4">
    <name type="scientific">Corynebacterium tuscaniense</name>
    <dbReference type="NCBI Taxonomy" id="302449"/>
    <lineage>
        <taxon>Bacteria</taxon>
        <taxon>Bacillati</taxon>
        <taxon>Actinomycetota</taxon>
        <taxon>Actinomycetes</taxon>
        <taxon>Mycobacteriales</taxon>
        <taxon>Corynebacteriaceae</taxon>
        <taxon>Corynebacterium</taxon>
    </lineage>
</organism>
<accession>A0A2N6T3W3</accession>
<dbReference type="EMBL" id="PNHG01000011">
    <property type="protein sequence ID" value="PMC64011.1"/>
    <property type="molecule type" value="Genomic_DNA"/>
</dbReference>
<reference evidence="3 4" key="1">
    <citation type="submission" date="2017-09" db="EMBL/GenBank/DDBJ databases">
        <title>Bacterial strain isolated from the female urinary microbiota.</title>
        <authorList>
            <person name="Thomas-White K."/>
            <person name="Kumar N."/>
            <person name="Forster S."/>
            <person name="Putonti C."/>
            <person name="Lawley T."/>
            <person name="Wolfe A.J."/>
        </authorList>
    </citation>
    <scope>NUCLEOTIDE SEQUENCE [LARGE SCALE GENOMIC DNA]</scope>
    <source>
        <strain evidence="3 4">UMB0792</strain>
    </source>
</reference>
<dbReference type="InterPro" id="IPR003156">
    <property type="entry name" value="DHHA1_dom"/>
</dbReference>
<comment type="caution">
    <text evidence="3">The sequence shown here is derived from an EMBL/GenBank/DDBJ whole genome shotgun (WGS) entry which is preliminary data.</text>
</comment>
<feature type="domain" description="DDH" evidence="1">
    <location>
        <begin position="33"/>
        <end position="173"/>
    </location>
</feature>
<sequence length="333" mass="34750">MAGDIHAEYPALFGPGEGDFAGVAAKLSTADEVHIVTHIRPDADAVGSALGLKHGLASLGVPSTVYIGQKEELPENIRTVPGVASVALGEPLPPSGVVVTTDCASLDRTGMYHDELAGNPERVVVIDHHASNPGYGAMNLVLPSESTTVIIRELLAHMGVALTPDIAYCLYAGLVTDTGSFRWGTSRMHILAAELMEHGVDTRAAAMDLMDAVSADDLKLMGDVMAGMETRVAGRYTISVLAIDDVHLRHMNQTAIEAIIEYSRALTGSDIGVVFKEIHPGYWSVSLRSSVVNVADVAAMHGGGGHVPAAGYSVAGAVDAAIDALQQSVSELP</sequence>
<dbReference type="InterPro" id="IPR038763">
    <property type="entry name" value="DHH_sf"/>
</dbReference>
<evidence type="ECO:0000259" key="1">
    <source>
        <dbReference type="Pfam" id="PF01368"/>
    </source>
</evidence>
<name>A0A2N6T3W3_9CORY</name>
<dbReference type="GO" id="GO:0003676">
    <property type="term" value="F:nucleic acid binding"/>
    <property type="evidence" value="ECO:0007669"/>
    <property type="project" value="InterPro"/>
</dbReference>
<dbReference type="Pfam" id="PF01368">
    <property type="entry name" value="DHH"/>
    <property type="match status" value="1"/>
</dbReference>
<dbReference type="SUPFAM" id="SSF64182">
    <property type="entry name" value="DHH phosphoesterases"/>
    <property type="match status" value="1"/>
</dbReference>
<feature type="domain" description="DHHA1" evidence="2">
    <location>
        <begin position="251"/>
        <end position="330"/>
    </location>
</feature>
<dbReference type="Gene3D" id="3.90.1640.10">
    <property type="entry name" value="inorganic pyrophosphatase (n-terminal core)"/>
    <property type="match status" value="1"/>
</dbReference>
<gene>
    <name evidence="3" type="ORF">CJ203_07830</name>
</gene>
<protein>
    <submittedName>
        <fullName evidence="3">Exopolyphosphatase</fullName>
    </submittedName>
</protein>
<dbReference type="Gene3D" id="3.10.310.30">
    <property type="match status" value="1"/>
</dbReference>
<evidence type="ECO:0000313" key="3">
    <source>
        <dbReference type="EMBL" id="PMC64011.1"/>
    </source>
</evidence>
<keyword evidence="4" id="KW-1185">Reference proteome</keyword>
<dbReference type="InterPro" id="IPR001667">
    <property type="entry name" value="DDH_dom"/>
</dbReference>
<evidence type="ECO:0000313" key="4">
    <source>
        <dbReference type="Proteomes" id="UP000235836"/>
    </source>
</evidence>
<dbReference type="PANTHER" id="PTHR47618:SF1">
    <property type="entry name" value="BIFUNCTIONAL OLIGORIBONUCLEASE AND PAP PHOSPHATASE NRNA"/>
    <property type="match status" value="1"/>
</dbReference>
<dbReference type="PANTHER" id="PTHR47618">
    <property type="entry name" value="BIFUNCTIONAL OLIGORIBONUCLEASE AND PAP PHOSPHATASE NRNA"/>
    <property type="match status" value="1"/>
</dbReference>
<dbReference type="RefSeq" id="WP_102724183.1">
    <property type="nucleotide sequence ID" value="NZ_JBHRZL010000039.1"/>
</dbReference>
<evidence type="ECO:0000259" key="2">
    <source>
        <dbReference type="Pfam" id="PF02272"/>
    </source>
</evidence>
<dbReference type="AlphaFoldDB" id="A0A2N6T3W3"/>
<dbReference type="InterPro" id="IPR051319">
    <property type="entry name" value="Oligoribo/pAp-PDE_c-di-AMP_PDE"/>
</dbReference>